<proteinExistence type="predicted"/>
<keyword evidence="3" id="KW-1185">Reference proteome</keyword>
<accession>A0A409VWB8</accession>
<dbReference type="OrthoDB" id="3260379at2759"/>
<dbReference type="AlphaFoldDB" id="A0A409VWB8"/>
<evidence type="ECO:0000313" key="2">
    <source>
        <dbReference type="EMBL" id="PPQ70556.1"/>
    </source>
</evidence>
<feature type="region of interest" description="Disordered" evidence="1">
    <location>
        <begin position="152"/>
        <end position="171"/>
    </location>
</feature>
<feature type="compositionally biased region" description="Low complexity" evidence="1">
    <location>
        <begin position="59"/>
        <end position="78"/>
    </location>
</feature>
<feature type="compositionally biased region" description="Acidic residues" evidence="1">
    <location>
        <begin position="159"/>
        <end position="171"/>
    </location>
</feature>
<organism evidence="2 3">
    <name type="scientific">Gymnopilus dilepis</name>
    <dbReference type="NCBI Taxonomy" id="231916"/>
    <lineage>
        <taxon>Eukaryota</taxon>
        <taxon>Fungi</taxon>
        <taxon>Dikarya</taxon>
        <taxon>Basidiomycota</taxon>
        <taxon>Agaricomycotina</taxon>
        <taxon>Agaricomycetes</taxon>
        <taxon>Agaricomycetidae</taxon>
        <taxon>Agaricales</taxon>
        <taxon>Agaricineae</taxon>
        <taxon>Hymenogastraceae</taxon>
        <taxon>Gymnopilus</taxon>
    </lineage>
</organism>
<gene>
    <name evidence="2" type="ORF">CVT26_013142</name>
</gene>
<evidence type="ECO:0000256" key="1">
    <source>
        <dbReference type="SAM" id="MobiDB-lite"/>
    </source>
</evidence>
<dbReference type="EMBL" id="NHYE01005537">
    <property type="protein sequence ID" value="PPQ70556.1"/>
    <property type="molecule type" value="Genomic_DNA"/>
</dbReference>
<sequence>MKRRVPEALHHELSEYAALLRALRARDALDVTKHLTKPSPFALQDAGPNESDGDDDSISDSSLPSPSVSASASTAGTPAPGPSDLSHPANASLRSDKAKGKRPVTPVRKQKRREHWTRWPLLLDDVMIPEWSLEDEVAVIASQVLKTRPAPTFPVPLAGEDDLDDEEFDEDDDDRLIRGQDVAMESDDPDYPYYVPYLSSIIESFLSSILANLASQTPARPASMQNRIEPLGWRAVIDGVVTCRVAEYSNPKVVENVIKRMEAIYGPSILPIEGERATSLRAVERINAQEAASKKFERRLKEHLDQIFAPPNTDIEPSKPPTPPPPTRKMSRQAEKEGKFELFSTRFCSVTLHLERDFVPRKRWSAKDKSKRKRVQEAPDEAQAGAENTASTEKQPEQPIRRSKRQRTSVTHLEIPPDS</sequence>
<feature type="compositionally biased region" description="Pro residues" evidence="1">
    <location>
        <begin position="318"/>
        <end position="327"/>
    </location>
</feature>
<dbReference type="InParanoid" id="A0A409VWB8"/>
<feature type="region of interest" description="Disordered" evidence="1">
    <location>
        <begin position="364"/>
        <end position="419"/>
    </location>
</feature>
<feature type="region of interest" description="Disordered" evidence="1">
    <location>
        <begin position="34"/>
        <end position="111"/>
    </location>
</feature>
<name>A0A409VWB8_9AGAR</name>
<protein>
    <submittedName>
        <fullName evidence="2">Uncharacterized protein</fullName>
    </submittedName>
</protein>
<comment type="caution">
    <text evidence="2">The sequence shown here is derived from an EMBL/GenBank/DDBJ whole genome shotgun (WGS) entry which is preliminary data.</text>
</comment>
<evidence type="ECO:0000313" key="3">
    <source>
        <dbReference type="Proteomes" id="UP000284706"/>
    </source>
</evidence>
<dbReference type="Proteomes" id="UP000284706">
    <property type="component" value="Unassembled WGS sequence"/>
</dbReference>
<reference evidence="2 3" key="1">
    <citation type="journal article" date="2018" name="Evol. Lett.">
        <title>Horizontal gene cluster transfer increased hallucinogenic mushroom diversity.</title>
        <authorList>
            <person name="Reynolds H.T."/>
            <person name="Vijayakumar V."/>
            <person name="Gluck-Thaler E."/>
            <person name="Korotkin H.B."/>
            <person name="Matheny P.B."/>
            <person name="Slot J.C."/>
        </authorList>
    </citation>
    <scope>NUCLEOTIDE SEQUENCE [LARGE SCALE GENOMIC DNA]</scope>
    <source>
        <strain evidence="2 3">SRW20</strain>
    </source>
</reference>
<feature type="region of interest" description="Disordered" evidence="1">
    <location>
        <begin position="308"/>
        <end position="336"/>
    </location>
</feature>